<dbReference type="EMBL" id="JAVDSG010000001">
    <property type="protein sequence ID" value="MDR6597674.1"/>
    <property type="molecule type" value="Genomic_DNA"/>
</dbReference>
<evidence type="ECO:0000256" key="2">
    <source>
        <dbReference type="ARBA" id="ARBA00022475"/>
    </source>
</evidence>
<keyword evidence="4 6" id="KW-1133">Transmembrane helix</keyword>
<evidence type="ECO:0000256" key="5">
    <source>
        <dbReference type="ARBA" id="ARBA00023136"/>
    </source>
</evidence>
<feature type="transmembrane region" description="Helical" evidence="6">
    <location>
        <begin position="209"/>
        <end position="227"/>
    </location>
</feature>
<evidence type="ECO:0000313" key="9">
    <source>
        <dbReference type="Proteomes" id="UP001268819"/>
    </source>
</evidence>
<dbReference type="InterPro" id="IPR018076">
    <property type="entry name" value="T2SS_GspF_dom"/>
</dbReference>
<gene>
    <name evidence="8" type="ORF">J2S66_006058</name>
</gene>
<feature type="transmembrane region" description="Helical" evidence="6">
    <location>
        <begin position="57"/>
        <end position="84"/>
    </location>
</feature>
<feature type="domain" description="Type II secretion system protein GspF" evidence="7">
    <location>
        <begin position="113"/>
        <end position="222"/>
    </location>
</feature>
<dbReference type="PANTHER" id="PTHR35007:SF4">
    <property type="entry name" value="CONSERVED TRANSMEMBRANE PROTEIN-RELATED"/>
    <property type="match status" value="1"/>
</dbReference>
<keyword evidence="3 6" id="KW-0812">Transmembrane</keyword>
<comment type="subcellular location">
    <subcellularLocation>
        <location evidence="1">Cell membrane</location>
        <topology evidence="1">Multi-pass membrane protein</topology>
    </subcellularLocation>
</comment>
<feature type="transmembrane region" description="Helical" evidence="6">
    <location>
        <begin position="233"/>
        <end position="257"/>
    </location>
</feature>
<dbReference type="RefSeq" id="WP_310311264.1">
    <property type="nucleotide sequence ID" value="NZ_BAAAXB010000001.1"/>
</dbReference>
<sequence>MSGLVPSFASPAFPLPALPLLASALLLVPSTSARRRLTGPRLRSIRRRVPAPTGLAVLVAGAALGLPAGVGGAIAGAALAATAWRVHRDTARQRDRLRATGALADGLGGFVAELRSGAHPAGAATGAAEDAEPPARDVLRAIAATSARGGDVEAALAGFPDAHHLARAWRLSADHGVPLADVLDAVRRDLDRRTAFARQVHARMAGPRASAAVLAGLPLLGVLLGEASGAGPLAVLAGTAVGQVLLVVGALLICGGLRWSGRLTRQVVA</sequence>
<keyword evidence="9" id="KW-1185">Reference proteome</keyword>
<evidence type="ECO:0000256" key="3">
    <source>
        <dbReference type="ARBA" id="ARBA00022692"/>
    </source>
</evidence>
<evidence type="ECO:0000256" key="6">
    <source>
        <dbReference type="SAM" id="Phobius"/>
    </source>
</evidence>
<keyword evidence="2" id="KW-1003">Cell membrane</keyword>
<dbReference type="Proteomes" id="UP001268819">
    <property type="component" value="Unassembled WGS sequence"/>
</dbReference>
<keyword evidence="5 6" id="KW-0472">Membrane</keyword>
<proteinExistence type="predicted"/>
<comment type="caution">
    <text evidence="8">The sequence shown here is derived from an EMBL/GenBank/DDBJ whole genome shotgun (WGS) entry which is preliminary data.</text>
</comment>
<dbReference type="Pfam" id="PF00482">
    <property type="entry name" value="T2SSF"/>
    <property type="match status" value="1"/>
</dbReference>
<evidence type="ECO:0000256" key="1">
    <source>
        <dbReference type="ARBA" id="ARBA00004651"/>
    </source>
</evidence>
<evidence type="ECO:0000256" key="4">
    <source>
        <dbReference type="ARBA" id="ARBA00022989"/>
    </source>
</evidence>
<reference evidence="8 9" key="1">
    <citation type="submission" date="2023-07" db="EMBL/GenBank/DDBJ databases">
        <title>Sequencing the genomes of 1000 actinobacteria strains.</title>
        <authorList>
            <person name="Klenk H.-P."/>
        </authorList>
    </citation>
    <scope>NUCLEOTIDE SEQUENCE [LARGE SCALE GENOMIC DNA]</scope>
    <source>
        <strain evidence="8 9">DSM 43749</strain>
    </source>
</reference>
<evidence type="ECO:0000259" key="7">
    <source>
        <dbReference type="Pfam" id="PF00482"/>
    </source>
</evidence>
<protein>
    <submittedName>
        <fullName evidence="8">Tight adherence protein B</fullName>
    </submittedName>
</protein>
<name>A0ABU1Q6C2_9PSEU</name>
<accession>A0ABU1Q6C2</accession>
<dbReference type="PANTHER" id="PTHR35007">
    <property type="entry name" value="INTEGRAL MEMBRANE PROTEIN-RELATED"/>
    <property type="match status" value="1"/>
</dbReference>
<organism evidence="8 9">
    <name type="scientific">Saccharothrix longispora</name>
    <dbReference type="NCBI Taxonomy" id="33920"/>
    <lineage>
        <taxon>Bacteria</taxon>
        <taxon>Bacillati</taxon>
        <taxon>Actinomycetota</taxon>
        <taxon>Actinomycetes</taxon>
        <taxon>Pseudonocardiales</taxon>
        <taxon>Pseudonocardiaceae</taxon>
        <taxon>Saccharothrix</taxon>
    </lineage>
</organism>
<evidence type="ECO:0000313" key="8">
    <source>
        <dbReference type="EMBL" id="MDR6597674.1"/>
    </source>
</evidence>